<proteinExistence type="predicted"/>
<dbReference type="PANTHER" id="PTHR37536:SF1">
    <property type="entry name" value="ASPERGILLOPEPSIN, PUTAITVE (AFU_ORTHOLOGUE AFUA_7G01200)"/>
    <property type="match status" value="1"/>
</dbReference>
<feature type="signal peptide" evidence="2">
    <location>
        <begin position="1"/>
        <end position="20"/>
    </location>
</feature>
<evidence type="ECO:0000256" key="2">
    <source>
        <dbReference type="SAM" id="SignalP"/>
    </source>
</evidence>
<dbReference type="CDD" id="cd13426">
    <property type="entry name" value="Peptidase_G1"/>
    <property type="match status" value="1"/>
</dbReference>
<dbReference type="GO" id="GO:0006508">
    <property type="term" value="P:proteolysis"/>
    <property type="evidence" value="ECO:0007669"/>
    <property type="project" value="InterPro"/>
</dbReference>
<evidence type="ECO:0000256" key="1">
    <source>
        <dbReference type="PIRSR" id="PIRSR600250-50"/>
    </source>
</evidence>
<dbReference type="AlphaFoldDB" id="A0AAE0I110"/>
<dbReference type="GO" id="GO:0070007">
    <property type="term" value="F:glutamic-type endopeptidase activity"/>
    <property type="evidence" value="ECO:0007669"/>
    <property type="project" value="InterPro"/>
</dbReference>
<organism evidence="3 4">
    <name type="scientific">Apodospora peruviana</name>
    <dbReference type="NCBI Taxonomy" id="516989"/>
    <lineage>
        <taxon>Eukaryota</taxon>
        <taxon>Fungi</taxon>
        <taxon>Dikarya</taxon>
        <taxon>Ascomycota</taxon>
        <taxon>Pezizomycotina</taxon>
        <taxon>Sordariomycetes</taxon>
        <taxon>Sordariomycetidae</taxon>
        <taxon>Sordariales</taxon>
        <taxon>Lasiosphaeriaceae</taxon>
        <taxon>Apodospora</taxon>
    </lineage>
</organism>
<keyword evidence="2" id="KW-0732">Signal</keyword>
<dbReference type="PRINTS" id="PR00977">
    <property type="entry name" value="SCYTLDPTASE"/>
</dbReference>
<dbReference type="Gene3D" id="2.60.120.700">
    <property type="entry name" value="Peptidase G1"/>
    <property type="match status" value="1"/>
</dbReference>
<feature type="active site" description="Proton acceptor" evidence="1">
    <location>
        <position position="217"/>
    </location>
</feature>
<dbReference type="Pfam" id="PF01828">
    <property type="entry name" value="Peptidase_A4"/>
    <property type="match status" value="1"/>
</dbReference>
<evidence type="ECO:0000313" key="3">
    <source>
        <dbReference type="EMBL" id="KAK3316613.1"/>
    </source>
</evidence>
<name>A0AAE0I110_9PEZI</name>
<dbReference type="InterPro" id="IPR000250">
    <property type="entry name" value="Peptidase_G1"/>
</dbReference>
<dbReference type="PANTHER" id="PTHR37536">
    <property type="entry name" value="PUTATIVE (AFU_ORTHOLOGUE AFUA_3G02970)-RELATED"/>
    <property type="match status" value="1"/>
</dbReference>
<comment type="caution">
    <text evidence="3">The sequence shown here is derived from an EMBL/GenBank/DDBJ whole genome shotgun (WGS) entry which is preliminary data.</text>
</comment>
<dbReference type="InterPro" id="IPR013320">
    <property type="entry name" value="ConA-like_dom_sf"/>
</dbReference>
<keyword evidence="4" id="KW-1185">Reference proteome</keyword>
<dbReference type="InterPro" id="IPR038656">
    <property type="entry name" value="Peptidase_G1_sf"/>
</dbReference>
<dbReference type="Proteomes" id="UP001283341">
    <property type="component" value="Unassembled WGS sequence"/>
</dbReference>
<dbReference type="SUPFAM" id="SSF49899">
    <property type="entry name" value="Concanavalin A-like lectins/glucanases"/>
    <property type="match status" value="1"/>
</dbReference>
<accession>A0AAE0I110</accession>
<dbReference type="EMBL" id="JAUEDM010000005">
    <property type="protein sequence ID" value="KAK3316613.1"/>
    <property type="molecule type" value="Genomic_DNA"/>
</dbReference>
<protein>
    <submittedName>
        <fullName evidence="3">Concanavalin A-like lectin/glucanase domain-containing protein</fullName>
    </submittedName>
</protein>
<feature type="chain" id="PRO_5042243948" evidence="2">
    <location>
        <begin position="21"/>
        <end position="278"/>
    </location>
</feature>
<sequence>MKWLGPSLLFLSLVFTQALAEFSFTVEATDNGVPIPQSEIKLEPLEPTIGGIIGNSSKPSAPSKVRRTNAVAWSSNWCGSVGHTTSTNQIKIVHGIFQHPGCTKRTGATYPQAAASWVGIDGNTHTSALFQAGTVCKFDTSTSSVVNQAWWQWVPNGAYTITSMPVAAGDQFEVTINTTSTTAGKVTITNVNQGISYSTTITGGATLARVDADWVIERPVYGSSLAGFARFSDTWFQSAYAKLSNNANLGILGTTQYQISGGCGSQEYDDSSLETWSA</sequence>
<reference evidence="3" key="1">
    <citation type="journal article" date="2023" name="Mol. Phylogenet. Evol.">
        <title>Genome-scale phylogeny and comparative genomics of the fungal order Sordariales.</title>
        <authorList>
            <person name="Hensen N."/>
            <person name="Bonometti L."/>
            <person name="Westerberg I."/>
            <person name="Brannstrom I.O."/>
            <person name="Guillou S."/>
            <person name="Cros-Aarteil S."/>
            <person name="Calhoun S."/>
            <person name="Haridas S."/>
            <person name="Kuo A."/>
            <person name="Mondo S."/>
            <person name="Pangilinan J."/>
            <person name="Riley R."/>
            <person name="LaButti K."/>
            <person name="Andreopoulos B."/>
            <person name="Lipzen A."/>
            <person name="Chen C."/>
            <person name="Yan M."/>
            <person name="Daum C."/>
            <person name="Ng V."/>
            <person name="Clum A."/>
            <person name="Steindorff A."/>
            <person name="Ohm R.A."/>
            <person name="Martin F."/>
            <person name="Silar P."/>
            <person name="Natvig D.O."/>
            <person name="Lalanne C."/>
            <person name="Gautier V."/>
            <person name="Ament-Velasquez S.L."/>
            <person name="Kruys A."/>
            <person name="Hutchinson M.I."/>
            <person name="Powell A.J."/>
            <person name="Barry K."/>
            <person name="Miller A.N."/>
            <person name="Grigoriev I.V."/>
            <person name="Debuchy R."/>
            <person name="Gladieux P."/>
            <person name="Hiltunen Thoren M."/>
            <person name="Johannesson H."/>
        </authorList>
    </citation>
    <scope>NUCLEOTIDE SEQUENCE</scope>
    <source>
        <strain evidence="3">CBS 118394</strain>
    </source>
</reference>
<evidence type="ECO:0000313" key="4">
    <source>
        <dbReference type="Proteomes" id="UP001283341"/>
    </source>
</evidence>
<gene>
    <name evidence="3" type="ORF">B0H66DRAFT_534862</name>
</gene>
<reference evidence="3" key="2">
    <citation type="submission" date="2023-06" db="EMBL/GenBank/DDBJ databases">
        <authorList>
            <consortium name="Lawrence Berkeley National Laboratory"/>
            <person name="Haridas S."/>
            <person name="Hensen N."/>
            <person name="Bonometti L."/>
            <person name="Westerberg I."/>
            <person name="Brannstrom I.O."/>
            <person name="Guillou S."/>
            <person name="Cros-Aarteil S."/>
            <person name="Calhoun S."/>
            <person name="Kuo A."/>
            <person name="Mondo S."/>
            <person name="Pangilinan J."/>
            <person name="Riley R."/>
            <person name="Labutti K."/>
            <person name="Andreopoulos B."/>
            <person name="Lipzen A."/>
            <person name="Chen C."/>
            <person name="Yanf M."/>
            <person name="Daum C."/>
            <person name="Ng V."/>
            <person name="Clum A."/>
            <person name="Steindorff A."/>
            <person name="Ohm R."/>
            <person name="Martin F."/>
            <person name="Silar P."/>
            <person name="Natvig D."/>
            <person name="Lalanne C."/>
            <person name="Gautier V."/>
            <person name="Ament-Velasquez S.L."/>
            <person name="Kruys A."/>
            <person name="Hutchinson M.I."/>
            <person name="Powell A.J."/>
            <person name="Barry K."/>
            <person name="Miller A.N."/>
            <person name="Grigoriev I.V."/>
            <person name="Debuchy R."/>
            <person name="Gladieux P."/>
            <person name="Thoren M.H."/>
            <person name="Johannesson H."/>
        </authorList>
    </citation>
    <scope>NUCLEOTIDE SEQUENCE</scope>
    <source>
        <strain evidence="3">CBS 118394</strain>
    </source>
</reference>